<proteinExistence type="predicted"/>
<gene>
    <name evidence="1" type="ORF">QWF21_13985</name>
</gene>
<keyword evidence="2" id="KW-1185">Reference proteome</keyword>
<reference evidence="1 2" key="1">
    <citation type="submission" date="2023-06" db="EMBL/GenBank/DDBJ databases">
        <title>Alkalimonas sp., MEB004 an alkaliphilic bacterium isolated from Lonar Lake, India.</title>
        <authorList>
            <person name="Joshi A."/>
            <person name="Thite S."/>
        </authorList>
    </citation>
    <scope>NUCLEOTIDE SEQUENCE [LARGE SCALE GENOMIC DNA]</scope>
    <source>
        <strain evidence="1 2">MEB004</strain>
    </source>
</reference>
<protein>
    <submittedName>
        <fullName evidence="1">Uncharacterized protein</fullName>
    </submittedName>
</protein>
<dbReference type="EMBL" id="JAUGZK010000011">
    <property type="protein sequence ID" value="MEE2025345.1"/>
    <property type="molecule type" value="Genomic_DNA"/>
</dbReference>
<evidence type="ECO:0000313" key="1">
    <source>
        <dbReference type="EMBL" id="MEE2025345.1"/>
    </source>
</evidence>
<organism evidence="1 2">
    <name type="scientific">Alkalimonas mucilaginosa</name>
    <dbReference type="NCBI Taxonomy" id="3057676"/>
    <lineage>
        <taxon>Bacteria</taxon>
        <taxon>Pseudomonadati</taxon>
        <taxon>Pseudomonadota</taxon>
        <taxon>Gammaproteobacteria</taxon>
        <taxon>Alkalimonas</taxon>
    </lineage>
</organism>
<dbReference type="RefSeq" id="WP_330088661.1">
    <property type="nucleotide sequence ID" value="NZ_JAUGZK010000011.1"/>
</dbReference>
<dbReference type="Proteomes" id="UP001339167">
    <property type="component" value="Unassembled WGS sequence"/>
</dbReference>
<accession>A0ABU7JJR9</accession>
<evidence type="ECO:0000313" key="2">
    <source>
        <dbReference type="Proteomes" id="UP001339167"/>
    </source>
</evidence>
<sequence length="65" mass="7431">MTELIITAASNAINILATTRNIRLSFDNEAVFISHSIKPVISKLDIRQKGRLRQKMEPKKEDFSM</sequence>
<comment type="caution">
    <text evidence="1">The sequence shown here is derived from an EMBL/GenBank/DDBJ whole genome shotgun (WGS) entry which is preliminary data.</text>
</comment>
<name>A0ABU7JJR9_9GAMM</name>